<dbReference type="InterPro" id="IPR047743">
    <property type="entry name" value="YnhF-like"/>
</dbReference>
<protein>
    <recommendedName>
        <fullName evidence="4">YnhF family membrane protein</fullName>
    </recommendedName>
</protein>
<dbReference type="EMBL" id="CAKLDI010000001">
    <property type="protein sequence ID" value="CAH0533276.1"/>
    <property type="molecule type" value="Genomic_DNA"/>
</dbReference>
<feature type="transmembrane region" description="Helical" evidence="1">
    <location>
        <begin position="7"/>
        <end position="29"/>
    </location>
</feature>
<reference evidence="2" key="1">
    <citation type="submission" date="2021-11" db="EMBL/GenBank/DDBJ databases">
        <authorList>
            <person name="Rodrigo-Torres L."/>
            <person name="Arahal R. D."/>
            <person name="Lucena T."/>
        </authorList>
    </citation>
    <scope>NUCLEOTIDE SEQUENCE</scope>
    <source>
        <strain evidence="2">CECT 7929</strain>
    </source>
</reference>
<keyword evidence="1" id="KW-1133">Transmembrane helix</keyword>
<keyword evidence="1" id="KW-0812">Transmembrane</keyword>
<dbReference type="NCBIfam" id="NF033411">
    <property type="entry name" value="small_mem_YnhF"/>
    <property type="match status" value="1"/>
</dbReference>
<keyword evidence="1" id="KW-0472">Membrane</keyword>
<comment type="caution">
    <text evidence="2">The sequence shown here is derived from an EMBL/GenBank/DDBJ whole genome shotgun (WGS) entry which is preliminary data.</text>
</comment>
<sequence length="31" mass="3189">MSAELKLALTTTAIALAVILAFGLIAIQFPS</sequence>
<dbReference type="RefSeq" id="WP_237465618.1">
    <property type="nucleotide sequence ID" value="NZ_CAKLDI010000001.1"/>
</dbReference>
<evidence type="ECO:0000313" key="3">
    <source>
        <dbReference type="Proteomes" id="UP000838672"/>
    </source>
</evidence>
<evidence type="ECO:0000313" key="2">
    <source>
        <dbReference type="EMBL" id="CAH0533276.1"/>
    </source>
</evidence>
<dbReference type="Proteomes" id="UP000838672">
    <property type="component" value="Unassembled WGS sequence"/>
</dbReference>
<gene>
    <name evidence="2" type="ORF">VST7929_01140</name>
</gene>
<accession>A0ABM8ZSL4</accession>
<organism evidence="2 3">
    <name type="scientific">Vibrio stylophorae</name>
    <dbReference type="NCBI Taxonomy" id="659351"/>
    <lineage>
        <taxon>Bacteria</taxon>
        <taxon>Pseudomonadati</taxon>
        <taxon>Pseudomonadota</taxon>
        <taxon>Gammaproteobacteria</taxon>
        <taxon>Vibrionales</taxon>
        <taxon>Vibrionaceae</taxon>
        <taxon>Vibrio</taxon>
    </lineage>
</organism>
<evidence type="ECO:0008006" key="4">
    <source>
        <dbReference type="Google" id="ProtNLM"/>
    </source>
</evidence>
<evidence type="ECO:0000256" key="1">
    <source>
        <dbReference type="SAM" id="Phobius"/>
    </source>
</evidence>
<name>A0ABM8ZSL4_9VIBR</name>
<proteinExistence type="predicted"/>
<keyword evidence="3" id="KW-1185">Reference proteome</keyword>